<dbReference type="GO" id="GO:0004519">
    <property type="term" value="F:endonuclease activity"/>
    <property type="evidence" value="ECO:0007669"/>
    <property type="project" value="UniProtKB-KW"/>
</dbReference>
<dbReference type="InterPro" id="IPR019292">
    <property type="entry name" value="McrC"/>
</dbReference>
<comment type="caution">
    <text evidence="2">The sequence shown here is derived from an EMBL/GenBank/DDBJ whole genome shotgun (WGS) entry which is preliminary data.</text>
</comment>
<keyword evidence="2" id="KW-0540">Nuclease</keyword>
<keyword evidence="2" id="KW-0378">Hydrolase</keyword>
<evidence type="ECO:0000313" key="3">
    <source>
        <dbReference type="Proteomes" id="UP000282322"/>
    </source>
</evidence>
<dbReference type="EMBL" id="RRCH01000024">
    <property type="protein sequence ID" value="RRJ29981.1"/>
    <property type="molecule type" value="Genomic_DNA"/>
</dbReference>
<protein>
    <submittedName>
        <fullName evidence="2">Restriction endonuclease</fullName>
    </submittedName>
</protein>
<dbReference type="RefSeq" id="WP_124955278.1">
    <property type="nucleotide sequence ID" value="NZ_RRCH01000024.1"/>
</dbReference>
<reference evidence="2 3" key="1">
    <citation type="submission" date="2018-11" db="EMBL/GenBank/DDBJ databases">
        <title>Taxonoimc description of Halomarina strain SPP-AMP-1.</title>
        <authorList>
            <person name="Pal Y."/>
            <person name="Srinivasana K."/>
            <person name="Verma A."/>
            <person name="Kumar P."/>
        </authorList>
    </citation>
    <scope>NUCLEOTIDE SEQUENCE [LARGE SCALE GENOMIC DNA]</scope>
    <source>
        <strain evidence="2 3">SPP-AMP-1</strain>
    </source>
</reference>
<dbReference type="AlphaFoldDB" id="A0A3P3R937"/>
<keyword evidence="3" id="KW-1185">Reference proteome</keyword>
<proteinExistence type="predicted"/>
<accession>A0A3P3R937</accession>
<evidence type="ECO:0000313" key="2">
    <source>
        <dbReference type="EMBL" id="RRJ29981.1"/>
    </source>
</evidence>
<sequence>MSTRLGDGRNVEGALEPRIQVEEKSKETVDQYPPDIVEQLKRAAFIEGEAANTYIKRIHTSNNTPEPKVVTVEVRDDSLVIDVEDIVGIVNLTPTATLQIDPKIGWSDILDMFLDVGEQRRALEYQGIPIREFLADDIGIEDVFIVVAVNYLNSVDEIFRHGFIRSFERRRVSALDARGRIDIRNSLRNFRVPNGIQKHEFIQKIVRYSIPVNDLIYKAGLELQRLFYLYAGGSGNSHYTRIFSRLERAIQRLEQRGVTGESIRLADVPDITIGDIPRQRYYYTQAVEISKSILSSSVGQPLDQGREELLMEYILGMESLFEEYSALVLEEELNKLKQNPMIRGLDGLTVEKKFYRLFEDDDVTFSSQPDHVITSDEGTVAILDSKYYGRNTNPLKDNWSRSRLLSYGFHLETDTLGMIAPLAEPDLYSFAGRSGEVALISPEGDEFSTEGLRQAVRDYLRDHIGEQHEIDVFTDLQNRQICHPEVDVSMVEDIFDNPQTSALADGFDEPQLQAERIVDKAREILQYIVKDARLSDEMNPRNAKGWIGASRRFKPYLRREAEGYDIVVPFFLPASDEEAQQLASDEKLLKDRPELKEATEFIKLHCLTIDEDGRIADHRSPSPFGLKW</sequence>
<organism evidence="2 3">
    <name type="scientific">Halocatena pleomorpha</name>
    <dbReference type="NCBI Taxonomy" id="1785090"/>
    <lineage>
        <taxon>Archaea</taxon>
        <taxon>Methanobacteriati</taxon>
        <taxon>Methanobacteriota</taxon>
        <taxon>Stenosarchaea group</taxon>
        <taxon>Halobacteria</taxon>
        <taxon>Halobacteriales</taxon>
        <taxon>Natronomonadaceae</taxon>
        <taxon>Halocatena</taxon>
    </lineage>
</organism>
<dbReference type="Pfam" id="PF10117">
    <property type="entry name" value="McrBC"/>
    <property type="match status" value="1"/>
</dbReference>
<feature type="compositionally biased region" description="Basic and acidic residues" evidence="1">
    <location>
        <begin position="1"/>
        <end position="10"/>
    </location>
</feature>
<gene>
    <name evidence="2" type="ORF">EIK79_11600</name>
</gene>
<keyword evidence="2" id="KW-0255">Endonuclease</keyword>
<name>A0A3P3R937_9EURY</name>
<dbReference type="OrthoDB" id="255436at2157"/>
<feature type="region of interest" description="Disordered" evidence="1">
    <location>
        <begin position="1"/>
        <end position="27"/>
    </location>
</feature>
<evidence type="ECO:0000256" key="1">
    <source>
        <dbReference type="SAM" id="MobiDB-lite"/>
    </source>
</evidence>
<dbReference type="Proteomes" id="UP000282322">
    <property type="component" value="Unassembled WGS sequence"/>
</dbReference>